<dbReference type="Pfam" id="PF03808">
    <property type="entry name" value="Glyco_tran_WecG"/>
    <property type="match status" value="1"/>
</dbReference>
<keyword evidence="1" id="KW-0328">Glycosyltransferase</keyword>
<evidence type="ECO:0000313" key="4">
    <source>
        <dbReference type="Proteomes" id="UP000662873"/>
    </source>
</evidence>
<reference evidence="3" key="1">
    <citation type="journal article" name="DNA Res.">
        <title>The physiological potential of anammox bacteria as revealed by their core genome structure.</title>
        <authorList>
            <person name="Okubo T."/>
            <person name="Toyoda A."/>
            <person name="Fukuhara K."/>
            <person name="Uchiyama I."/>
            <person name="Harigaya Y."/>
            <person name="Kuroiwa M."/>
            <person name="Suzuki T."/>
            <person name="Murakami Y."/>
            <person name="Suwa Y."/>
            <person name="Takami H."/>
        </authorList>
    </citation>
    <scope>NUCLEOTIDE SEQUENCE</scope>
    <source>
        <strain evidence="3">317325-2</strain>
    </source>
</reference>
<dbReference type="KEGG" id="npy:NPRO_08860"/>
<organism evidence="3 4">
    <name type="scientific">Candidatus Nitrosymbiomonas proteolyticus</name>
    <dbReference type="NCBI Taxonomy" id="2608984"/>
    <lineage>
        <taxon>Bacteria</taxon>
        <taxon>Bacillati</taxon>
        <taxon>Armatimonadota</taxon>
        <taxon>Armatimonadota incertae sedis</taxon>
        <taxon>Candidatus Nitrosymbiomonas</taxon>
    </lineage>
</organism>
<evidence type="ECO:0000313" key="3">
    <source>
        <dbReference type="EMBL" id="BBO23291.1"/>
    </source>
</evidence>
<accession>A0A809S8Z6</accession>
<dbReference type="NCBIfam" id="TIGR00696">
    <property type="entry name" value="wecG_tagA_cpsF"/>
    <property type="match status" value="1"/>
</dbReference>
<dbReference type="InterPro" id="IPR004629">
    <property type="entry name" value="WecG_TagA_CpsF"/>
</dbReference>
<evidence type="ECO:0000256" key="1">
    <source>
        <dbReference type="ARBA" id="ARBA00022676"/>
    </source>
</evidence>
<proteinExistence type="predicted"/>
<protein>
    <submittedName>
        <fullName evidence="3">Glycosyltransferase</fullName>
    </submittedName>
</protein>
<dbReference type="PANTHER" id="PTHR34136">
    <property type="match status" value="1"/>
</dbReference>
<dbReference type="AlphaFoldDB" id="A0A809S8Z6"/>
<name>A0A809S8Z6_9BACT</name>
<dbReference type="GO" id="GO:0016758">
    <property type="term" value="F:hexosyltransferase activity"/>
    <property type="evidence" value="ECO:0007669"/>
    <property type="project" value="TreeGrafter"/>
</dbReference>
<evidence type="ECO:0000256" key="2">
    <source>
        <dbReference type="ARBA" id="ARBA00022679"/>
    </source>
</evidence>
<dbReference type="EMBL" id="AP021858">
    <property type="protein sequence ID" value="BBO23291.1"/>
    <property type="molecule type" value="Genomic_DNA"/>
</dbReference>
<keyword evidence="2 3" id="KW-0808">Transferase</keyword>
<dbReference type="Proteomes" id="UP000662873">
    <property type="component" value="Chromosome"/>
</dbReference>
<gene>
    <name evidence="3" type="ORF">NPRO_08860</name>
</gene>
<sequence>MGTRVNAVTMEEASERVLELAARPESHYVVAAATHAIGVGAEDPSFCEALEGASLLVPDGLPVALSLRLQGFPDQPRVAGPDLMLEVCRLAAQRGVPIGLFGGQESSLPKLEQNLKTWFPALQIAYSFSPPFRPLSDEEWAVERAKILGSEVRLLFVGLGCPKQEKWMAAHSPELPLVLLGVGAAFDFHAGVVKRAPKWMRRVGLEWLHRLLSNPRRLFARYLRYNSLFLWHLLKLRFSSSARVRRS</sequence>
<dbReference type="CDD" id="cd06533">
    <property type="entry name" value="Glyco_transf_WecG_TagA"/>
    <property type="match status" value="1"/>
</dbReference>
<dbReference type="PANTHER" id="PTHR34136:SF1">
    <property type="entry name" value="UDP-N-ACETYL-D-MANNOSAMINURONIC ACID TRANSFERASE"/>
    <property type="match status" value="1"/>
</dbReference>